<dbReference type="CDD" id="cd00090">
    <property type="entry name" value="HTH_ARSR"/>
    <property type="match status" value="1"/>
</dbReference>
<evidence type="ECO:0000259" key="4">
    <source>
        <dbReference type="PROSITE" id="PS50987"/>
    </source>
</evidence>
<dbReference type="InterPro" id="IPR036390">
    <property type="entry name" value="WH_DNA-bd_sf"/>
</dbReference>
<keyword evidence="6" id="KW-1185">Reference proteome</keyword>
<dbReference type="Proteomes" id="UP001605261">
    <property type="component" value="Unassembled WGS sequence"/>
</dbReference>
<dbReference type="InterPro" id="IPR036388">
    <property type="entry name" value="WH-like_DNA-bd_sf"/>
</dbReference>
<evidence type="ECO:0000256" key="1">
    <source>
        <dbReference type="ARBA" id="ARBA00023015"/>
    </source>
</evidence>
<evidence type="ECO:0000313" key="6">
    <source>
        <dbReference type="Proteomes" id="UP001605261"/>
    </source>
</evidence>
<sequence>MEHKTATHALAALGHATRLSVFRLLVQAGHGGRLAGEIAADLGLPGATLSFHLKELAAAGLVSAEARGRSICYRADFKAMDGLVGYLTENCCAGDASCAPASRCGPAQ</sequence>
<dbReference type="InterPro" id="IPR001845">
    <property type="entry name" value="HTH_ArsR_DNA-bd_dom"/>
</dbReference>
<organism evidence="5 6">
    <name type="scientific">Stenotrophomonas nematodicola</name>
    <dbReference type="NCBI Taxonomy" id="2656746"/>
    <lineage>
        <taxon>Bacteria</taxon>
        <taxon>Pseudomonadati</taxon>
        <taxon>Pseudomonadota</taxon>
        <taxon>Gammaproteobacteria</taxon>
        <taxon>Lysobacterales</taxon>
        <taxon>Lysobacteraceae</taxon>
        <taxon>Stenotrophomonas</taxon>
    </lineage>
</organism>
<dbReference type="NCBIfam" id="NF033788">
    <property type="entry name" value="HTH_metalloreg"/>
    <property type="match status" value="1"/>
</dbReference>
<protein>
    <submittedName>
        <fullName evidence="5">ArsR/SmtB family transcription factor</fullName>
    </submittedName>
</protein>
<dbReference type="PANTHER" id="PTHR43132">
    <property type="entry name" value="ARSENICAL RESISTANCE OPERON REPRESSOR ARSR-RELATED"/>
    <property type="match status" value="1"/>
</dbReference>
<dbReference type="EMBL" id="JBHGCJ010000013">
    <property type="protein sequence ID" value="MFG6110669.1"/>
    <property type="molecule type" value="Genomic_DNA"/>
</dbReference>
<proteinExistence type="predicted"/>
<keyword evidence="1" id="KW-0805">Transcription regulation</keyword>
<keyword evidence="2" id="KW-0238">DNA-binding</keyword>
<dbReference type="SUPFAM" id="SSF46785">
    <property type="entry name" value="Winged helix' DNA-binding domain"/>
    <property type="match status" value="1"/>
</dbReference>
<name>A0ABW7D0C6_9GAMM</name>
<dbReference type="Gene3D" id="1.10.10.10">
    <property type="entry name" value="Winged helix-like DNA-binding domain superfamily/Winged helix DNA-binding domain"/>
    <property type="match status" value="1"/>
</dbReference>
<evidence type="ECO:0000256" key="2">
    <source>
        <dbReference type="ARBA" id="ARBA00023125"/>
    </source>
</evidence>
<dbReference type="Pfam" id="PF12840">
    <property type="entry name" value="HTH_20"/>
    <property type="match status" value="1"/>
</dbReference>
<evidence type="ECO:0000256" key="3">
    <source>
        <dbReference type="ARBA" id="ARBA00023163"/>
    </source>
</evidence>
<dbReference type="PRINTS" id="PR00778">
    <property type="entry name" value="HTHARSR"/>
</dbReference>
<dbReference type="SMART" id="SM00418">
    <property type="entry name" value="HTH_ARSR"/>
    <property type="match status" value="1"/>
</dbReference>
<dbReference type="PANTHER" id="PTHR43132:SF2">
    <property type="entry name" value="ARSENICAL RESISTANCE OPERON REPRESSOR ARSR-RELATED"/>
    <property type="match status" value="1"/>
</dbReference>
<keyword evidence="3" id="KW-0804">Transcription</keyword>
<dbReference type="PROSITE" id="PS50987">
    <property type="entry name" value="HTH_ARSR_2"/>
    <property type="match status" value="1"/>
</dbReference>
<feature type="domain" description="HTH arsR-type" evidence="4">
    <location>
        <begin position="1"/>
        <end position="95"/>
    </location>
</feature>
<accession>A0ABW7D0C6</accession>
<comment type="caution">
    <text evidence="5">The sequence shown here is derived from an EMBL/GenBank/DDBJ whole genome shotgun (WGS) entry which is preliminary data.</text>
</comment>
<gene>
    <name evidence="5" type="ORF">ACEU0G_000547</name>
</gene>
<dbReference type="InterPro" id="IPR011991">
    <property type="entry name" value="ArsR-like_HTH"/>
</dbReference>
<reference evidence="5 6" key="1">
    <citation type="submission" date="2024-09" db="EMBL/GenBank/DDBJ databases">
        <authorList>
            <consortium name="All-Russian atlas of soil microorganisms"/>
            <consortium name="as a basis for the search for new antimicrobial producers and enzymes with unique properties"/>
            <person name="Sokolova E.A."/>
            <person name="Voronina E.N."/>
        </authorList>
    </citation>
    <scope>NUCLEOTIDE SEQUENCE [LARGE SCALE GENOMIC DNA]</scope>
    <source>
        <strain evidence="5 6">AF-22b-331.1</strain>
    </source>
</reference>
<dbReference type="InterPro" id="IPR051011">
    <property type="entry name" value="Metal_resp_trans_reg"/>
</dbReference>
<dbReference type="RefSeq" id="WP_394164257.1">
    <property type="nucleotide sequence ID" value="NZ_JBHGCJ010000013.1"/>
</dbReference>
<evidence type="ECO:0000313" key="5">
    <source>
        <dbReference type="EMBL" id="MFG6110669.1"/>
    </source>
</evidence>